<dbReference type="Pfam" id="PF13417">
    <property type="entry name" value="GST_N_3"/>
    <property type="match status" value="1"/>
</dbReference>
<dbReference type="EMBL" id="JABBGJ010000126">
    <property type="protein sequence ID" value="NMM04619.1"/>
    <property type="molecule type" value="Genomic_DNA"/>
</dbReference>
<dbReference type="Gene3D" id="3.40.30.10">
    <property type="entry name" value="Glutaredoxin"/>
    <property type="match status" value="1"/>
</dbReference>
<proteinExistence type="predicted"/>
<sequence length="178" mass="19971">MHWLDYADHLVAPLRRSRNGSNTPIRDTPVIRDDGQVIFESGAIVDYLIRRYGNGGVCPEYGTAEYDRYSQFLHYAEGSAILPLMLRVYTARLGEGAAPLKPRIQNELQNHLGFLDRELIGREYFVGNELTGADIQLSFVAQTGLAFCGRDAFPNLTSFVDRIEARPAYKRAMERGGA</sequence>
<name>A0A848IWT8_9BURK</name>
<organism evidence="3 4">
    <name type="scientific">Paraburkholderia polaris</name>
    <dbReference type="NCBI Taxonomy" id="2728848"/>
    <lineage>
        <taxon>Bacteria</taxon>
        <taxon>Pseudomonadati</taxon>
        <taxon>Pseudomonadota</taxon>
        <taxon>Betaproteobacteria</taxon>
        <taxon>Burkholderiales</taxon>
        <taxon>Burkholderiaceae</taxon>
        <taxon>Paraburkholderia</taxon>
    </lineage>
</organism>
<dbReference type="SUPFAM" id="SSF47616">
    <property type="entry name" value="GST C-terminal domain-like"/>
    <property type="match status" value="1"/>
</dbReference>
<dbReference type="InterPro" id="IPR010987">
    <property type="entry name" value="Glutathione-S-Trfase_C-like"/>
</dbReference>
<dbReference type="Pfam" id="PF00043">
    <property type="entry name" value="GST_C"/>
    <property type="match status" value="1"/>
</dbReference>
<dbReference type="PANTHER" id="PTHR44051:SF9">
    <property type="entry name" value="GLUTATHIONE S-TRANSFERASE 1"/>
    <property type="match status" value="1"/>
</dbReference>
<dbReference type="RefSeq" id="WP_169491333.1">
    <property type="nucleotide sequence ID" value="NZ_JABBGJ010000126.1"/>
</dbReference>
<dbReference type="Proteomes" id="UP000544134">
    <property type="component" value="Unassembled WGS sequence"/>
</dbReference>
<dbReference type="InterPro" id="IPR004046">
    <property type="entry name" value="GST_C"/>
</dbReference>
<dbReference type="PROSITE" id="PS50405">
    <property type="entry name" value="GST_CTER"/>
    <property type="match status" value="1"/>
</dbReference>
<dbReference type="InterPro" id="IPR036282">
    <property type="entry name" value="Glutathione-S-Trfase_C_sf"/>
</dbReference>
<dbReference type="Gene3D" id="1.20.1050.10">
    <property type="match status" value="1"/>
</dbReference>
<dbReference type="CDD" id="cd03189">
    <property type="entry name" value="GST_C_GTT1_like"/>
    <property type="match status" value="1"/>
</dbReference>
<dbReference type="GO" id="GO:0016740">
    <property type="term" value="F:transferase activity"/>
    <property type="evidence" value="ECO:0007669"/>
    <property type="project" value="UniProtKB-KW"/>
</dbReference>
<feature type="domain" description="GST N-terminal" evidence="1">
    <location>
        <begin position="1"/>
        <end position="56"/>
    </location>
</feature>
<dbReference type="InterPro" id="IPR040079">
    <property type="entry name" value="Glutathione_S-Trfase"/>
</dbReference>
<evidence type="ECO:0000259" key="1">
    <source>
        <dbReference type="PROSITE" id="PS50404"/>
    </source>
</evidence>
<comment type="caution">
    <text evidence="3">The sequence shown here is derived from an EMBL/GenBank/DDBJ whole genome shotgun (WGS) entry which is preliminary data.</text>
</comment>
<dbReference type="SFLD" id="SFLDS00019">
    <property type="entry name" value="Glutathione_Transferase_(cytos"/>
    <property type="match status" value="1"/>
</dbReference>
<dbReference type="PROSITE" id="PS50404">
    <property type="entry name" value="GST_NTER"/>
    <property type="match status" value="1"/>
</dbReference>
<keyword evidence="4" id="KW-1185">Reference proteome</keyword>
<keyword evidence="3" id="KW-0808">Transferase</keyword>
<dbReference type="InterPro" id="IPR036249">
    <property type="entry name" value="Thioredoxin-like_sf"/>
</dbReference>
<reference evidence="3 4" key="1">
    <citation type="submission" date="2020-04" db="EMBL/GenBank/DDBJ databases">
        <title>Paraburkholderia sp. RP-4-7 isolated from soil.</title>
        <authorList>
            <person name="Dahal R.H."/>
        </authorList>
    </citation>
    <scope>NUCLEOTIDE SEQUENCE [LARGE SCALE GENOMIC DNA]</scope>
    <source>
        <strain evidence="3 4">RP-4-7</strain>
    </source>
</reference>
<evidence type="ECO:0000259" key="2">
    <source>
        <dbReference type="PROSITE" id="PS50405"/>
    </source>
</evidence>
<dbReference type="AlphaFoldDB" id="A0A848IWT8"/>
<dbReference type="SUPFAM" id="SSF52833">
    <property type="entry name" value="Thioredoxin-like"/>
    <property type="match status" value="1"/>
</dbReference>
<accession>A0A848IWT8</accession>
<dbReference type="PANTHER" id="PTHR44051">
    <property type="entry name" value="GLUTATHIONE S-TRANSFERASE-RELATED"/>
    <property type="match status" value="1"/>
</dbReference>
<protein>
    <submittedName>
        <fullName evidence="3">Glutathione S-transferase</fullName>
    </submittedName>
</protein>
<evidence type="ECO:0000313" key="3">
    <source>
        <dbReference type="EMBL" id="NMM04619.1"/>
    </source>
</evidence>
<dbReference type="InterPro" id="IPR004045">
    <property type="entry name" value="Glutathione_S-Trfase_N"/>
</dbReference>
<evidence type="ECO:0000313" key="4">
    <source>
        <dbReference type="Proteomes" id="UP000544134"/>
    </source>
</evidence>
<feature type="domain" description="GST C-terminal" evidence="2">
    <location>
        <begin position="62"/>
        <end position="178"/>
    </location>
</feature>
<gene>
    <name evidence="3" type="ORF">HHL24_43205</name>
</gene>